<protein>
    <submittedName>
        <fullName evidence="1">Uncharacterized protein</fullName>
    </submittedName>
</protein>
<keyword evidence="2" id="KW-1185">Reference proteome</keyword>
<dbReference type="RefSeq" id="WP_201138939.1">
    <property type="nucleotide sequence ID" value="NZ_CAJNAS010000003.1"/>
</dbReference>
<sequence length="72" mass="7886">MFNRIQSRTLAISGAALPTWAGGPVLTPTRFLGTEKLGKLYEYMVEVMTKQSHETSELLIGCLCVRRKGSAA</sequence>
<accession>A0A9N8MMN2</accession>
<organism evidence="1 2">
    <name type="scientific">Paraburkholderia domus</name>
    <dbReference type="NCBI Taxonomy" id="2793075"/>
    <lineage>
        <taxon>Bacteria</taxon>
        <taxon>Pseudomonadati</taxon>
        <taxon>Pseudomonadota</taxon>
        <taxon>Betaproteobacteria</taxon>
        <taxon>Burkholderiales</taxon>
        <taxon>Burkholderiaceae</taxon>
        <taxon>Paraburkholderia</taxon>
    </lineage>
</organism>
<evidence type="ECO:0000313" key="1">
    <source>
        <dbReference type="EMBL" id="CAE6871824.1"/>
    </source>
</evidence>
<gene>
    <name evidence="1" type="ORF">R70211_01300</name>
</gene>
<evidence type="ECO:0000313" key="2">
    <source>
        <dbReference type="Proteomes" id="UP000675121"/>
    </source>
</evidence>
<name>A0A9N8MMN2_9BURK</name>
<comment type="caution">
    <text evidence="1">The sequence shown here is derived from an EMBL/GenBank/DDBJ whole genome shotgun (WGS) entry which is preliminary data.</text>
</comment>
<dbReference type="AlphaFoldDB" id="A0A9N8MMN2"/>
<reference evidence="1" key="1">
    <citation type="submission" date="2021-02" db="EMBL/GenBank/DDBJ databases">
        <authorList>
            <person name="Vanwijnsberghe S."/>
        </authorList>
    </citation>
    <scope>NUCLEOTIDE SEQUENCE</scope>
    <source>
        <strain evidence="1">R-70211</strain>
    </source>
</reference>
<proteinExistence type="predicted"/>
<dbReference type="EMBL" id="CAJNAS010000003">
    <property type="protein sequence ID" value="CAE6871824.1"/>
    <property type="molecule type" value="Genomic_DNA"/>
</dbReference>
<dbReference type="Proteomes" id="UP000675121">
    <property type="component" value="Unassembled WGS sequence"/>
</dbReference>